<protein>
    <submittedName>
        <fullName evidence="18">FEN1 protein</fullName>
    </submittedName>
</protein>
<comment type="cofactor">
    <cofactor evidence="1">
        <name>Mg(2+)</name>
        <dbReference type="ChEBI" id="CHEBI:18420"/>
    </cofactor>
</comment>
<feature type="region of interest" description="Disordered" evidence="15">
    <location>
        <begin position="56"/>
        <end position="78"/>
    </location>
</feature>
<dbReference type="PANTHER" id="PTHR11081:SF9">
    <property type="entry name" value="FLAP ENDONUCLEASE 1"/>
    <property type="match status" value="1"/>
</dbReference>
<dbReference type="GO" id="GO:0003677">
    <property type="term" value="F:DNA binding"/>
    <property type="evidence" value="ECO:0007669"/>
    <property type="project" value="InterPro"/>
</dbReference>
<dbReference type="GO" id="GO:0046872">
    <property type="term" value="F:metal ion binding"/>
    <property type="evidence" value="ECO:0007669"/>
    <property type="project" value="UniProtKB-KW"/>
</dbReference>
<reference evidence="18" key="1">
    <citation type="submission" date="2021-02" db="EMBL/GenBank/DDBJ databases">
        <authorList>
            <person name="Dougan E. K."/>
            <person name="Rhodes N."/>
            <person name="Thang M."/>
            <person name="Chan C."/>
        </authorList>
    </citation>
    <scope>NUCLEOTIDE SEQUENCE</scope>
</reference>
<keyword evidence="6" id="KW-0255">Endonuclease</keyword>
<evidence type="ECO:0000259" key="17">
    <source>
        <dbReference type="SMART" id="SM00485"/>
    </source>
</evidence>
<sequence length="411" mass="44678">MGDTPAGAVPGSAEDTSHIAGLLRRTVRLLELGFKPIFVFDGAAPELKKAHALAQREQSRARSREQLEEAKAAGDDEGVKRHVARLVKTTPRHNDEAMELLRFMGVPAVQAPGEAEALCAELAAAGHAQAAATEDFDALVFGTPRLLRNLHRAAASPQVPLVQDIQLQPLLAALAFTQAEFVDFCILAGCDYLTTISKVGIVTARKLMQEHRSIEAILENLDRKKYAVPDDWNYPAARACFSSTSLKEVNIAALKETAVQAGPLHALLRERHKLPQDLVDDCMRRLMAVKPLPQPPRPAATRAPPEPGRLRGGGAPSRGAGAQRGANQRRPATPQGQGSGGRQTLQAAFFQGKRKSLEEASPMKRRRLSAEAALKGFLGSDIDLREIALDELEQLREQMERDIHTDVLTID</sequence>
<evidence type="ECO:0000256" key="1">
    <source>
        <dbReference type="ARBA" id="ARBA00001946"/>
    </source>
</evidence>
<dbReference type="SMART" id="SM00485">
    <property type="entry name" value="XPGN"/>
    <property type="match status" value="1"/>
</dbReference>
<evidence type="ECO:0000256" key="13">
    <source>
        <dbReference type="ARBA" id="ARBA00023242"/>
    </source>
</evidence>
<dbReference type="EMBL" id="CAJNDS010000768">
    <property type="protein sequence ID" value="CAE7232709.1"/>
    <property type="molecule type" value="Genomic_DNA"/>
</dbReference>
<evidence type="ECO:0000256" key="2">
    <source>
        <dbReference type="ARBA" id="ARBA00022553"/>
    </source>
</evidence>
<evidence type="ECO:0000256" key="10">
    <source>
        <dbReference type="ARBA" id="ARBA00022842"/>
    </source>
</evidence>
<dbReference type="InterPro" id="IPR036279">
    <property type="entry name" value="5-3_exonuclease_C_sf"/>
</dbReference>
<dbReference type="GO" id="GO:0006260">
    <property type="term" value="P:DNA replication"/>
    <property type="evidence" value="ECO:0007669"/>
    <property type="project" value="UniProtKB-KW"/>
</dbReference>
<accession>A0A812KMP6</accession>
<evidence type="ECO:0000256" key="3">
    <source>
        <dbReference type="ARBA" id="ARBA00022705"/>
    </source>
</evidence>
<feature type="domain" description="XPG N-terminal" evidence="17">
    <location>
        <begin position="1"/>
        <end position="63"/>
    </location>
</feature>
<dbReference type="SMART" id="SM00484">
    <property type="entry name" value="XPGI"/>
    <property type="match status" value="1"/>
</dbReference>
<evidence type="ECO:0000256" key="12">
    <source>
        <dbReference type="ARBA" id="ARBA00023204"/>
    </source>
</evidence>
<evidence type="ECO:0000259" key="16">
    <source>
        <dbReference type="SMART" id="SM00484"/>
    </source>
</evidence>
<dbReference type="GO" id="GO:0008409">
    <property type="term" value="F:5'-3' exonuclease activity"/>
    <property type="evidence" value="ECO:0007669"/>
    <property type="project" value="TreeGrafter"/>
</dbReference>
<dbReference type="InterPro" id="IPR006084">
    <property type="entry name" value="XPG/Rad2"/>
</dbReference>
<keyword evidence="3" id="KW-0235">DNA replication</keyword>
<dbReference type="Proteomes" id="UP000604046">
    <property type="component" value="Unassembled WGS sequence"/>
</dbReference>
<dbReference type="GO" id="GO:0017108">
    <property type="term" value="F:5'-flap endonuclease activity"/>
    <property type="evidence" value="ECO:0007669"/>
    <property type="project" value="TreeGrafter"/>
</dbReference>
<evidence type="ECO:0000256" key="9">
    <source>
        <dbReference type="ARBA" id="ARBA00022839"/>
    </source>
</evidence>
<evidence type="ECO:0000256" key="7">
    <source>
        <dbReference type="ARBA" id="ARBA00022763"/>
    </source>
</evidence>
<dbReference type="Gene3D" id="3.40.50.1010">
    <property type="entry name" value="5'-nuclease"/>
    <property type="match status" value="1"/>
</dbReference>
<feature type="compositionally biased region" description="Low complexity" evidence="15">
    <location>
        <begin position="317"/>
        <end position="326"/>
    </location>
</feature>
<dbReference type="CDD" id="cd09907">
    <property type="entry name" value="H3TH_FEN1-Euk"/>
    <property type="match status" value="1"/>
</dbReference>
<dbReference type="FunFam" id="1.10.150.20:FF:000009">
    <property type="entry name" value="Flap endonuclease 1"/>
    <property type="match status" value="1"/>
</dbReference>
<keyword evidence="7" id="KW-0227">DNA damage</keyword>
<keyword evidence="9" id="KW-0269">Exonuclease</keyword>
<dbReference type="InterPro" id="IPR006085">
    <property type="entry name" value="XPG_DNA_repair_N"/>
</dbReference>
<keyword evidence="13" id="KW-0539">Nucleus</keyword>
<dbReference type="Gene3D" id="1.10.150.20">
    <property type="entry name" value="5' to 3' exonuclease, C-terminal subdomain"/>
    <property type="match status" value="1"/>
</dbReference>
<dbReference type="InterPro" id="IPR029060">
    <property type="entry name" value="PIN-like_dom_sf"/>
</dbReference>
<evidence type="ECO:0000313" key="18">
    <source>
        <dbReference type="EMBL" id="CAE7232709.1"/>
    </source>
</evidence>
<evidence type="ECO:0000256" key="8">
    <source>
        <dbReference type="ARBA" id="ARBA00022801"/>
    </source>
</evidence>
<dbReference type="PRINTS" id="PR00853">
    <property type="entry name" value="XPGRADSUPER"/>
</dbReference>
<dbReference type="SUPFAM" id="SSF88723">
    <property type="entry name" value="PIN domain-like"/>
    <property type="match status" value="1"/>
</dbReference>
<dbReference type="AlphaFoldDB" id="A0A812KMP6"/>
<dbReference type="PANTHER" id="PTHR11081">
    <property type="entry name" value="FLAP ENDONUCLEASE FAMILY MEMBER"/>
    <property type="match status" value="1"/>
</dbReference>
<dbReference type="InterPro" id="IPR006086">
    <property type="entry name" value="XPG-I_dom"/>
</dbReference>
<dbReference type="SMART" id="SM00279">
    <property type="entry name" value="HhH2"/>
    <property type="match status" value="1"/>
</dbReference>
<dbReference type="Pfam" id="PF00867">
    <property type="entry name" value="XPG_I"/>
    <property type="match status" value="1"/>
</dbReference>
<keyword evidence="19" id="KW-1185">Reference proteome</keyword>
<keyword evidence="2" id="KW-0597">Phosphoprotein</keyword>
<evidence type="ECO:0000256" key="11">
    <source>
        <dbReference type="ARBA" id="ARBA00023128"/>
    </source>
</evidence>
<keyword evidence="10" id="KW-0460">Magnesium</keyword>
<organism evidence="18 19">
    <name type="scientific">Symbiodinium natans</name>
    <dbReference type="NCBI Taxonomy" id="878477"/>
    <lineage>
        <taxon>Eukaryota</taxon>
        <taxon>Sar</taxon>
        <taxon>Alveolata</taxon>
        <taxon>Dinophyceae</taxon>
        <taxon>Suessiales</taxon>
        <taxon>Symbiodiniaceae</taxon>
        <taxon>Symbiodinium</taxon>
    </lineage>
</organism>
<feature type="domain" description="XPG-I" evidence="16">
    <location>
        <begin position="102"/>
        <end position="176"/>
    </location>
</feature>
<evidence type="ECO:0000256" key="15">
    <source>
        <dbReference type="SAM" id="MobiDB-lite"/>
    </source>
</evidence>
<proteinExistence type="inferred from homology"/>
<dbReference type="Pfam" id="PF00752">
    <property type="entry name" value="XPG_N"/>
    <property type="match status" value="1"/>
</dbReference>
<comment type="caution">
    <text evidence="18">The sequence shown here is derived from an EMBL/GenBank/DDBJ whole genome shotgun (WGS) entry which is preliminary data.</text>
</comment>
<keyword evidence="8" id="KW-0378">Hydrolase</keyword>
<keyword evidence="4" id="KW-0540">Nuclease</keyword>
<evidence type="ECO:0000256" key="6">
    <source>
        <dbReference type="ARBA" id="ARBA00022759"/>
    </source>
</evidence>
<comment type="similarity">
    <text evidence="14">Belongs to the XPG/RAD2 endonuclease family. FEN1 subfamily.</text>
</comment>
<dbReference type="InterPro" id="IPR008918">
    <property type="entry name" value="HhH2"/>
</dbReference>
<evidence type="ECO:0000256" key="14">
    <source>
        <dbReference type="ARBA" id="ARBA00034726"/>
    </source>
</evidence>
<keyword evidence="5" id="KW-0479">Metal-binding</keyword>
<keyword evidence="11" id="KW-0496">Mitochondrion</keyword>
<dbReference type="OrthoDB" id="1937206at2759"/>
<evidence type="ECO:0000313" key="19">
    <source>
        <dbReference type="Proteomes" id="UP000604046"/>
    </source>
</evidence>
<dbReference type="GO" id="GO:0006281">
    <property type="term" value="P:DNA repair"/>
    <property type="evidence" value="ECO:0007669"/>
    <property type="project" value="UniProtKB-KW"/>
</dbReference>
<feature type="compositionally biased region" description="Basic and acidic residues" evidence="15">
    <location>
        <begin position="57"/>
        <end position="78"/>
    </location>
</feature>
<dbReference type="SUPFAM" id="SSF47807">
    <property type="entry name" value="5' to 3' exonuclease, C-terminal subdomain"/>
    <property type="match status" value="1"/>
</dbReference>
<gene>
    <name evidence="18" type="primary">FEN1</name>
    <name evidence="18" type="ORF">SNAT2548_LOCUS9660</name>
</gene>
<name>A0A812KMP6_9DINO</name>
<keyword evidence="12" id="KW-0234">DNA repair</keyword>
<evidence type="ECO:0000256" key="4">
    <source>
        <dbReference type="ARBA" id="ARBA00022722"/>
    </source>
</evidence>
<feature type="region of interest" description="Disordered" evidence="15">
    <location>
        <begin position="289"/>
        <end position="342"/>
    </location>
</feature>
<evidence type="ECO:0000256" key="5">
    <source>
        <dbReference type="ARBA" id="ARBA00022723"/>
    </source>
</evidence>